<evidence type="ECO:0000256" key="4">
    <source>
        <dbReference type="ARBA" id="ARBA00016218"/>
    </source>
</evidence>
<evidence type="ECO:0000313" key="15">
    <source>
        <dbReference type="EMBL" id="KAA5405540.1"/>
    </source>
</evidence>
<reference evidence="14 19" key="1">
    <citation type="journal article" date="2015" name="Science">
        <title>Genetic determinants of in vivo fitness and diet responsiveness in multiple human gut Bacteroides.</title>
        <authorList>
            <person name="Wu M."/>
            <person name="McNulty N.P."/>
            <person name="Rodionov D.A."/>
            <person name="Khoroshkin M.S."/>
            <person name="Griffin N.W."/>
            <person name="Cheng J."/>
            <person name="Latreille P."/>
            <person name="Kerstetter R.A."/>
            <person name="Terrapon N."/>
            <person name="Henrissat B."/>
            <person name="Osterman A.L."/>
            <person name="Gordon J.I."/>
        </authorList>
    </citation>
    <scope>NUCLEOTIDE SEQUENCE [LARGE SCALE GENOMIC DNA]</scope>
    <source>
        <strain evidence="14 19">WH2</strain>
    </source>
</reference>
<comment type="pathway">
    <text evidence="1">Cofactor biosynthesis; tetrahydrofolate biosynthesis; 2-amino-4-hydroxy-6-hydroxymethyl-7,8-dihydropteridine diphosphate from 7,8-dihydroneopterin triphosphate: step 4/4.</text>
</comment>
<organism evidence="14 19">
    <name type="scientific">Bacteroides cellulosilyticus</name>
    <dbReference type="NCBI Taxonomy" id="246787"/>
    <lineage>
        <taxon>Bacteria</taxon>
        <taxon>Pseudomonadati</taxon>
        <taxon>Bacteroidota</taxon>
        <taxon>Bacteroidia</taxon>
        <taxon>Bacteroidales</taxon>
        <taxon>Bacteroidaceae</taxon>
        <taxon>Bacteroides</taxon>
    </lineage>
</organism>
<evidence type="ECO:0000256" key="3">
    <source>
        <dbReference type="ARBA" id="ARBA00013253"/>
    </source>
</evidence>
<dbReference type="UniPathway" id="UPA00077">
    <property type="reaction ID" value="UER00155"/>
</dbReference>
<dbReference type="EMBL" id="JARFID010000004">
    <property type="protein sequence ID" value="MDE8693763.1"/>
    <property type="molecule type" value="Genomic_DNA"/>
</dbReference>
<evidence type="ECO:0000256" key="1">
    <source>
        <dbReference type="ARBA" id="ARBA00005051"/>
    </source>
</evidence>
<evidence type="ECO:0000256" key="10">
    <source>
        <dbReference type="ARBA" id="ARBA00029409"/>
    </source>
</evidence>
<dbReference type="PATRIC" id="fig|246787.4.peg.55"/>
<dbReference type="SUPFAM" id="SSF55083">
    <property type="entry name" value="6-hydroxymethyl-7,8-dihydropterin pyrophosphokinase, HPPK"/>
    <property type="match status" value="1"/>
</dbReference>
<dbReference type="Proteomes" id="UP001221924">
    <property type="component" value="Unassembled WGS sequence"/>
</dbReference>
<gene>
    <name evidence="14" type="ORF">BcellWH2_00053</name>
    <name evidence="18" type="ORF">DWX97_08825</name>
    <name evidence="16" type="ORF">F2Y81_20350</name>
    <name evidence="15" type="ORF">F2Y86_19365</name>
    <name evidence="17" type="ORF">PZH42_06565</name>
</gene>
<protein>
    <recommendedName>
        <fullName evidence="4">2-amino-4-hydroxy-6-hydroxymethyldihydropteridine pyrophosphokinase</fullName>
        <ecNumber evidence="3">2.7.6.3</ecNumber>
    </recommendedName>
    <alternativeName>
        <fullName evidence="11">6-hydroxymethyl-7,8-dihydropterin pyrophosphokinase</fullName>
    </alternativeName>
    <alternativeName>
        <fullName evidence="12">7,8-dihydro-6-hydroxymethylpterin-pyrophosphokinase</fullName>
    </alternativeName>
</protein>
<dbReference type="AlphaFoldDB" id="A0A0P0GJY6"/>
<dbReference type="Proteomes" id="UP000448877">
    <property type="component" value="Unassembled WGS sequence"/>
</dbReference>
<evidence type="ECO:0000313" key="14">
    <source>
        <dbReference type="EMBL" id="ALJ57329.1"/>
    </source>
</evidence>
<evidence type="ECO:0000313" key="20">
    <source>
        <dbReference type="Proteomes" id="UP000283341"/>
    </source>
</evidence>
<evidence type="ECO:0000313" key="18">
    <source>
        <dbReference type="EMBL" id="RGS37897.1"/>
    </source>
</evidence>
<dbReference type="GO" id="GO:0016301">
    <property type="term" value="F:kinase activity"/>
    <property type="evidence" value="ECO:0007669"/>
    <property type="project" value="UniProtKB-KW"/>
</dbReference>
<feature type="domain" description="7,8-dihydro-6-hydroxymethylpterin-pyrophosphokinase" evidence="13">
    <location>
        <begin position="5"/>
        <end position="120"/>
    </location>
</feature>
<keyword evidence="9" id="KW-0289">Folate biosynthesis</keyword>
<evidence type="ECO:0000256" key="6">
    <source>
        <dbReference type="ARBA" id="ARBA00022741"/>
    </source>
</evidence>
<accession>A0A0P0GJY6</accession>
<dbReference type="eggNOG" id="COG0801">
    <property type="taxonomic scope" value="Bacteria"/>
</dbReference>
<name>A0A0P0GJY6_9BACE</name>
<dbReference type="GeneID" id="66308323"/>
<evidence type="ECO:0000256" key="7">
    <source>
        <dbReference type="ARBA" id="ARBA00022777"/>
    </source>
</evidence>
<sequence length="121" mass="14041">MVYTISIGSNEQQKENLSLARKRLKELFPGIRFSTEEETKPLYFRRSSLFSNQVARFISSSDAAEITSCLKAIEREAGRMPEEKKQEIVRLDLDLLSCDDTVYKPDDLKRDYICRGLKEIE</sequence>
<dbReference type="KEGG" id="bcel:BcellWH2_00053"/>
<keyword evidence="6" id="KW-0547">Nucleotide-binding</keyword>
<evidence type="ECO:0000313" key="22">
    <source>
        <dbReference type="Proteomes" id="UP000448877"/>
    </source>
</evidence>
<evidence type="ECO:0000313" key="21">
    <source>
        <dbReference type="Proteomes" id="UP000325055"/>
    </source>
</evidence>
<dbReference type="PANTHER" id="PTHR43071:SF1">
    <property type="entry name" value="2-AMINO-4-HYDROXY-6-HYDROXYMETHYLDIHYDROPTERIDINE PYROPHOSPHOKINASE"/>
    <property type="match status" value="1"/>
</dbReference>
<dbReference type="EMBL" id="QRVJ01000005">
    <property type="protein sequence ID" value="RGS37897.1"/>
    <property type="molecule type" value="Genomic_DNA"/>
</dbReference>
<evidence type="ECO:0000256" key="2">
    <source>
        <dbReference type="ARBA" id="ARBA00005810"/>
    </source>
</evidence>
<dbReference type="InterPro" id="IPR035907">
    <property type="entry name" value="Hppk_sf"/>
</dbReference>
<dbReference type="Gene3D" id="3.30.70.560">
    <property type="entry name" value="7,8-Dihydro-6-hydroxymethylpterin-pyrophosphokinase HPPK"/>
    <property type="match status" value="1"/>
</dbReference>
<dbReference type="Proteomes" id="UP000283341">
    <property type="component" value="Unassembled WGS sequence"/>
</dbReference>
<reference evidence="21 22" key="3">
    <citation type="journal article" date="2019" name="Nat. Med.">
        <title>A library of human gut bacterial isolates paired with longitudinal multiomics data enables mechanistic microbiome research.</title>
        <authorList>
            <person name="Poyet M."/>
            <person name="Groussin M."/>
            <person name="Gibbons S.M."/>
            <person name="Avila-Pacheco J."/>
            <person name="Jiang X."/>
            <person name="Kearney S.M."/>
            <person name="Perrotta A.R."/>
            <person name="Berdy B."/>
            <person name="Zhao S."/>
            <person name="Lieberman T.D."/>
            <person name="Swanson P.K."/>
            <person name="Smith M."/>
            <person name="Roesemann S."/>
            <person name="Alexander J.E."/>
            <person name="Rich S.A."/>
            <person name="Livny J."/>
            <person name="Vlamakis H."/>
            <person name="Clish C."/>
            <person name="Bullock K."/>
            <person name="Deik A."/>
            <person name="Scott J."/>
            <person name="Pierce K.A."/>
            <person name="Xavier R.J."/>
            <person name="Alm E.J."/>
        </authorList>
    </citation>
    <scope>NUCLEOTIDE SEQUENCE [LARGE SCALE GENOMIC DNA]</scope>
    <source>
        <strain evidence="16 22">BIOML-A6</strain>
        <strain evidence="15 21">BIOML-A7</strain>
    </source>
</reference>
<evidence type="ECO:0000313" key="17">
    <source>
        <dbReference type="EMBL" id="MDE8693763.1"/>
    </source>
</evidence>
<dbReference type="EMBL" id="VVYW01000018">
    <property type="protein sequence ID" value="KAA5405540.1"/>
    <property type="molecule type" value="Genomic_DNA"/>
</dbReference>
<dbReference type="GO" id="GO:0005524">
    <property type="term" value="F:ATP binding"/>
    <property type="evidence" value="ECO:0007669"/>
    <property type="project" value="UniProtKB-KW"/>
</dbReference>
<evidence type="ECO:0000313" key="16">
    <source>
        <dbReference type="EMBL" id="KAA5414457.1"/>
    </source>
</evidence>
<comment type="similarity">
    <text evidence="2">Belongs to the HPPK family.</text>
</comment>
<evidence type="ECO:0000256" key="8">
    <source>
        <dbReference type="ARBA" id="ARBA00022840"/>
    </source>
</evidence>
<dbReference type="InterPro" id="IPR000550">
    <property type="entry name" value="Hppk"/>
</dbReference>
<dbReference type="RefSeq" id="WP_007214029.1">
    <property type="nucleotide sequence ID" value="NZ_CABMLT010000013.1"/>
</dbReference>
<evidence type="ECO:0000259" key="13">
    <source>
        <dbReference type="Pfam" id="PF01288"/>
    </source>
</evidence>
<dbReference type="Proteomes" id="UP000325055">
    <property type="component" value="Unassembled WGS sequence"/>
</dbReference>
<dbReference type="Proteomes" id="UP000061809">
    <property type="component" value="Chromosome"/>
</dbReference>
<keyword evidence="5" id="KW-0808">Transferase</keyword>
<dbReference type="EMBL" id="CP012801">
    <property type="protein sequence ID" value="ALJ57329.1"/>
    <property type="molecule type" value="Genomic_DNA"/>
</dbReference>
<dbReference type="Pfam" id="PF01288">
    <property type="entry name" value="HPPK"/>
    <property type="match status" value="1"/>
</dbReference>
<evidence type="ECO:0000256" key="5">
    <source>
        <dbReference type="ARBA" id="ARBA00022679"/>
    </source>
</evidence>
<proteinExistence type="inferred from homology"/>
<dbReference type="STRING" id="246787.BcellWH2_00053"/>
<dbReference type="EC" id="2.7.6.3" evidence="3"/>
<dbReference type="GO" id="GO:0046654">
    <property type="term" value="P:tetrahydrofolate biosynthetic process"/>
    <property type="evidence" value="ECO:0007669"/>
    <property type="project" value="UniProtKB-UniPathway"/>
</dbReference>
<dbReference type="PANTHER" id="PTHR43071">
    <property type="entry name" value="2-AMINO-4-HYDROXY-6-HYDROXYMETHYLDIHYDROPTERIDINE PYROPHOSPHOKINASE"/>
    <property type="match status" value="1"/>
</dbReference>
<evidence type="ECO:0000313" key="19">
    <source>
        <dbReference type="Proteomes" id="UP000061809"/>
    </source>
</evidence>
<keyword evidence="7 14" id="KW-0418">Kinase</keyword>
<dbReference type="EMBL" id="VVYV01000041">
    <property type="protein sequence ID" value="KAA5414457.1"/>
    <property type="molecule type" value="Genomic_DNA"/>
</dbReference>
<comment type="function">
    <text evidence="10">Catalyzes the transfer of pyrophosphate from adenosine triphosphate (ATP) to 6-hydroxymethyl-7,8-dihydropterin, an enzymatic step in folate biosynthesis pathway.</text>
</comment>
<evidence type="ECO:0000256" key="12">
    <source>
        <dbReference type="ARBA" id="ARBA00033413"/>
    </source>
</evidence>
<evidence type="ECO:0000256" key="11">
    <source>
        <dbReference type="ARBA" id="ARBA00029766"/>
    </source>
</evidence>
<reference evidence="17" key="4">
    <citation type="submission" date="2023-03" db="EMBL/GenBank/DDBJ databases">
        <title>DFI Biobank Strains.</title>
        <authorList>
            <person name="Mostad J."/>
            <person name="Paddock L."/>
            <person name="Medina S."/>
            <person name="Waligurski E."/>
            <person name="Barat B."/>
            <person name="Smith R."/>
            <person name="Burgo V."/>
            <person name="Metcalfe C."/>
            <person name="Woodson C."/>
            <person name="Sundararajan A."/>
            <person name="Ramaswamy R."/>
            <person name="Lin H."/>
            <person name="Pamer E.G."/>
        </authorList>
    </citation>
    <scope>NUCLEOTIDE SEQUENCE</scope>
    <source>
        <strain evidence="17">DFI.9.5</strain>
    </source>
</reference>
<keyword evidence="8" id="KW-0067">ATP-binding</keyword>
<dbReference type="GO" id="GO:0003848">
    <property type="term" value="F:2-amino-4-hydroxy-6-hydroxymethyldihydropteridine diphosphokinase activity"/>
    <property type="evidence" value="ECO:0007669"/>
    <property type="project" value="UniProtKB-EC"/>
</dbReference>
<evidence type="ECO:0000256" key="9">
    <source>
        <dbReference type="ARBA" id="ARBA00022909"/>
    </source>
</evidence>
<reference evidence="18 20" key="2">
    <citation type="submission" date="2018-08" db="EMBL/GenBank/DDBJ databases">
        <title>A genome reference for cultivated species of the human gut microbiota.</title>
        <authorList>
            <person name="Zou Y."/>
            <person name="Xue W."/>
            <person name="Luo G."/>
        </authorList>
    </citation>
    <scope>NUCLEOTIDE SEQUENCE [LARGE SCALE GENOMIC DNA]</scope>
    <source>
        <strain evidence="18 20">AF22-3AC</strain>
    </source>
</reference>
<dbReference type="GO" id="GO:0046656">
    <property type="term" value="P:folic acid biosynthetic process"/>
    <property type="evidence" value="ECO:0007669"/>
    <property type="project" value="UniProtKB-KW"/>
</dbReference>